<keyword evidence="3" id="KW-1185">Reference proteome</keyword>
<reference evidence="2" key="1">
    <citation type="journal article" date="2020" name="Stud. Mycol.">
        <title>101 Dothideomycetes genomes: a test case for predicting lifestyles and emergence of pathogens.</title>
        <authorList>
            <person name="Haridas S."/>
            <person name="Albert R."/>
            <person name="Binder M."/>
            <person name="Bloem J."/>
            <person name="Labutti K."/>
            <person name="Salamov A."/>
            <person name="Andreopoulos B."/>
            <person name="Baker S."/>
            <person name="Barry K."/>
            <person name="Bills G."/>
            <person name="Bluhm B."/>
            <person name="Cannon C."/>
            <person name="Castanera R."/>
            <person name="Culley D."/>
            <person name="Daum C."/>
            <person name="Ezra D."/>
            <person name="Gonzalez J."/>
            <person name="Henrissat B."/>
            <person name="Kuo A."/>
            <person name="Liang C."/>
            <person name="Lipzen A."/>
            <person name="Lutzoni F."/>
            <person name="Magnuson J."/>
            <person name="Mondo S."/>
            <person name="Nolan M."/>
            <person name="Ohm R."/>
            <person name="Pangilinan J."/>
            <person name="Park H.-J."/>
            <person name="Ramirez L."/>
            <person name="Alfaro M."/>
            <person name="Sun H."/>
            <person name="Tritt A."/>
            <person name="Yoshinaga Y."/>
            <person name="Zwiers L.-H."/>
            <person name="Turgeon B."/>
            <person name="Goodwin S."/>
            <person name="Spatafora J."/>
            <person name="Crous P."/>
            <person name="Grigoriev I."/>
        </authorList>
    </citation>
    <scope>NUCLEOTIDE SEQUENCE</scope>
    <source>
        <strain evidence="2">CBS 269.34</strain>
    </source>
</reference>
<feature type="region of interest" description="Disordered" evidence="1">
    <location>
        <begin position="240"/>
        <end position="289"/>
    </location>
</feature>
<accession>A0A6A6QXH7</accession>
<dbReference type="Proteomes" id="UP000799750">
    <property type="component" value="Unassembled WGS sequence"/>
</dbReference>
<evidence type="ECO:0000256" key="1">
    <source>
        <dbReference type="SAM" id="MobiDB-lite"/>
    </source>
</evidence>
<evidence type="ECO:0000313" key="2">
    <source>
        <dbReference type="EMBL" id="KAF2497158.1"/>
    </source>
</evidence>
<feature type="region of interest" description="Disordered" evidence="1">
    <location>
        <begin position="13"/>
        <end position="48"/>
    </location>
</feature>
<dbReference type="EMBL" id="MU004187">
    <property type="protein sequence ID" value="KAF2497158.1"/>
    <property type="molecule type" value="Genomic_DNA"/>
</dbReference>
<feature type="compositionally biased region" description="Basic and acidic residues" evidence="1">
    <location>
        <begin position="131"/>
        <end position="153"/>
    </location>
</feature>
<dbReference type="OrthoDB" id="10400181at2759"/>
<feature type="region of interest" description="Disordered" evidence="1">
    <location>
        <begin position="81"/>
        <end position="192"/>
    </location>
</feature>
<feature type="compositionally biased region" description="Basic and acidic residues" evidence="1">
    <location>
        <begin position="15"/>
        <end position="48"/>
    </location>
</feature>
<feature type="compositionally biased region" description="Basic and acidic residues" evidence="1">
    <location>
        <begin position="174"/>
        <end position="192"/>
    </location>
</feature>
<feature type="compositionally biased region" description="Polar residues" evidence="1">
    <location>
        <begin position="108"/>
        <end position="119"/>
    </location>
</feature>
<gene>
    <name evidence="2" type="ORF">BU16DRAFT_350874</name>
</gene>
<name>A0A6A6QXH7_9PEZI</name>
<sequence length="289" mass="32554">MASLIVTSVAVGATRIREKQKEKKEARRKESQQFERVPHNDLKDAKTQRELDLVNKLTDEKTRNKEIAGLALESEPLWKAAQDTEPHGQHFKATVSNKTDPDLPPCVQWTSGSADNRQVGTKHHRSSGSSKLDDEKRRRKEEKNVCIEKDTHSTSDPPVATEYEISGQGKHVKRDSGTAEADSKTRLPRSERDTLVIKAEIAKQEAIQDQVEKLISGRVAWIEPQQRNDEDDIRIRKLSEVGKAQTMEPSKSCRGSRRAEGRISGSCQGRKRSQGGCAGRRPQRAETWF</sequence>
<protein>
    <submittedName>
        <fullName evidence="2">Uncharacterized protein</fullName>
    </submittedName>
</protein>
<proteinExistence type="predicted"/>
<dbReference type="AlphaFoldDB" id="A0A6A6QXH7"/>
<organism evidence="2 3">
    <name type="scientific">Lophium mytilinum</name>
    <dbReference type="NCBI Taxonomy" id="390894"/>
    <lineage>
        <taxon>Eukaryota</taxon>
        <taxon>Fungi</taxon>
        <taxon>Dikarya</taxon>
        <taxon>Ascomycota</taxon>
        <taxon>Pezizomycotina</taxon>
        <taxon>Dothideomycetes</taxon>
        <taxon>Pleosporomycetidae</taxon>
        <taxon>Mytilinidiales</taxon>
        <taxon>Mytilinidiaceae</taxon>
        <taxon>Lophium</taxon>
    </lineage>
</organism>
<evidence type="ECO:0000313" key="3">
    <source>
        <dbReference type="Proteomes" id="UP000799750"/>
    </source>
</evidence>